<gene>
    <name evidence="9" type="ORF">DDZ16_19715</name>
</gene>
<dbReference type="InterPro" id="IPR023996">
    <property type="entry name" value="TonB-dep_OMP_SusC/RagA"/>
</dbReference>
<keyword evidence="6 7" id="KW-0998">Cell outer membrane</keyword>
<evidence type="ECO:0000256" key="6">
    <source>
        <dbReference type="ARBA" id="ARBA00023237"/>
    </source>
</evidence>
<evidence type="ECO:0000256" key="5">
    <source>
        <dbReference type="ARBA" id="ARBA00023136"/>
    </source>
</evidence>
<evidence type="ECO:0000259" key="8">
    <source>
        <dbReference type="Pfam" id="PF07715"/>
    </source>
</evidence>
<comment type="caution">
    <text evidence="9">The sequence shown here is derived from an EMBL/GenBank/DDBJ whole genome shotgun (WGS) entry which is preliminary data.</text>
</comment>
<keyword evidence="2 7" id="KW-0813">Transport</keyword>
<dbReference type="SUPFAM" id="SSF56935">
    <property type="entry name" value="Porins"/>
    <property type="match status" value="1"/>
</dbReference>
<keyword evidence="4 7" id="KW-0812">Transmembrane</keyword>
<comment type="subcellular location">
    <subcellularLocation>
        <location evidence="1 7">Cell outer membrane</location>
        <topology evidence="1 7">Multi-pass membrane protein</topology>
    </subcellularLocation>
</comment>
<dbReference type="InterPro" id="IPR036942">
    <property type="entry name" value="Beta-barrel_TonB_sf"/>
</dbReference>
<dbReference type="InterPro" id="IPR023997">
    <property type="entry name" value="TonB-dep_OMP_SusC/RagA_CS"/>
</dbReference>
<accession>A0A2U2B3P1</accession>
<keyword evidence="10" id="KW-1185">Reference proteome</keyword>
<keyword evidence="3 7" id="KW-1134">Transmembrane beta strand</keyword>
<protein>
    <submittedName>
        <fullName evidence="9">TonB-dependent receptor</fullName>
    </submittedName>
</protein>
<dbReference type="AlphaFoldDB" id="A0A2U2B3P1"/>
<feature type="domain" description="TonB-dependent receptor plug" evidence="8">
    <location>
        <begin position="140"/>
        <end position="242"/>
    </location>
</feature>
<dbReference type="InterPro" id="IPR039426">
    <property type="entry name" value="TonB-dep_rcpt-like"/>
</dbReference>
<dbReference type="RefSeq" id="WP_109266201.1">
    <property type="nucleotide sequence ID" value="NZ_QEWP01000029.1"/>
</dbReference>
<dbReference type="Pfam" id="PF13715">
    <property type="entry name" value="CarbopepD_reg_2"/>
    <property type="match status" value="1"/>
</dbReference>
<keyword evidence="5 7" id="KW-0472">Membrane</keyword>
<dbReference type="NCBIfam" id="TIGR04057">
    <property type="entry name" value="SusC_RagA_signa"/>
    <property type="match status" value="1"/>
</dbReference>
<dbReference type="Pfam" id="PF07715">
    <property type="entry name" value="Plug"/>
    <property type="match status" value="1"/>
</dbReference>
<organism evidence="9 10">
    <name type="scientific">Marinilabilia rubra</name>
    <dbReference type="NCBI Taxonomy" id="2162893"/>
    <lineage>
        <taxon>Bacteria</taxon>
        <taxon>Pseudomonadati</taxon>
        <taxon>Bacteroidota</taxon>
        <taxon>Bacteroidia</taxon>
        <taxon>Marinilabiliales</taxon>
        <taxon>Marinilabiliaceae</taxon>
        <taxon>Marinilabilia</taxon>
    </lineage>
</organism>
<evidence type="ECO:0000256" key="3">
    <source>
        <dbReference type="ARBA" id="ARBA00022452"/>
    </source>
</evidence>
<dbReference type="InterPro" id="IPR037066">
    <property type="entry name" value="Plug_dom_sf"/>
</dbReference>
<dbReference type="NCBIfam" id="TIGR04056">
    <property type="entry name" value="OMP_RagA_SusC"/>
    <property type="match status" value="1"/>
</dbReference>
<dbReference type="Gene3D" id="2.170.130.10">
    <property type="entry name" value="TonB-dependent receptor, plug domain"/>
    <property type="match status" value="1"/>
</dbReference>
<reference evidence="9 10" key="1">
    <citation type="submission" date="2018-05" db="EMBL/GenBank/DDBJ databases">
        <title>Marinilabilia rubrum sp. nov., isolated from saltern sediment.</title>
        <authorList>
            <person name="Zhang R."/>
        </authorList>
    </citation>
    <scope>NUCLEOTIDE SEQUENCE [LARGE SCALE GENOMIC DNA]</scope>
    <source>
        <strain evidence="9 10">WTE16</strain>
    </source>
</reference>
<dbReference type="GO" id="GO:0009279">
    <property type="term" value="C:cell outer membrane"/>
    <property type="evidence" value="ECO:0007669"/>
    <property type="project" value="UniProtKB-SubCell"/>
</dbReference>
<dbReference type="InterPro" id="IPR008969">
    <property type="entry name" value="CarboxyPept-like_regulatory"/>
</dbReference>
<keyword evidence="9" id="KW-0675">Receptor</keyword>
<dbReference type="OrthoDB" id="1109428at2"/>
<evidence type="ECO:0000256" key="4">
    <source>
        <dbReference type="ARBA" id="ARBA00022692"/>
    </source>
</evidence>
<dbReference type="Proteomes" id="UP000244956">
    <property type="component" value="Unassembled WGS sequence"/>
</dbReference>
<sequence length="1025" mass="113316">MKKIRSFLEGDLLKKVKSGGRKILTGLLIALGATFLCTIQSLAQETKTVTGTVTDTQGGLLPGVNVVIKGTLQGAITDVDGNYQIQASADDVLQFSFIGFQTLEVPVGDQTTIDVSLQEQTSDLDEVVVVGYGVQQKSLVTGAISSVDAEELANAPASRVEQAMQGRTAGVTVLPTSGSPGSGAKVRIRGTNSNSNSDPLYIVDGMKVGSIENIAPSNIESIEVLKDAASSAIYGSEGGNGVVIINTKKGKKGEGKISYNFQYGIQDVDTKMELMDAQEYAQYMDEQGTDVTVPGNVGNGTNWLDEIFEKAPMQRHNLSFTGGGEKSSFLASVSYNQQDGVVGGEKAAYERLTFRLNSSHDIKDWIEVGNTLSYTHSKRNVILEDDEYNSPIVNALLVDPTTPVLYEEGETPQSLLDLDAAGNPLVKDDQGRFYAVPLNTTGEIGNPVARLELYNRVYTRDQLTGTVFANVKPIDNLTITSRLGLDLTYQQNHNWNETFYFFDDNKNVTPSINDDIDKYFNWLWENFATYDMSFNDHSLTVMGGYSAEQRLHPNWTLYSSPMLKESDRYAYHSFTTSRDNDVVGGGLEEQTMTSIYGRLSYNYLGKYMFQTSVRRDAASVFPENDKGAIFPAASIGWVMSEESFWDDTFMDYFKVRASWGQNGSISALTGTEDKAWWTVSGIFYPNANEDGYFSGAQIEKLTNDDLKWERTEQLSVGADMRFLDRKMNLSVDYYDKQTKDLIVTAPFPLSVGNDFPFVNGGDVSNSGFEFELGYNDSFGDFNLSANLNLSTLKNEVTYLKTDAPIAGANIRGYNITWFAEGEPIWYFNGYKTDGIDADTGLPNIVDTDDSGDITPADMTNIGDPHPDLLYGASISAEYKGVDLRVFLQGTKGNEIYTGWFRPDRAESNKPKYLFDGRWTPSNTNASMPRAEASSEYVYRSDYMVQDGSYTRIKQIQLGYNLPVDLIQQIGMSKARIYISLDDYFTFTDYKGLDPEAGSSNNQSQGVDRGVYPIPRKMMFGLSVNF</sequence>
<dbReference type="Gene3D" id="2.40.170.20">
    <property type="entry name" value="TonB-dependent receptor, beta-barrel domain"/>
    <property type="match status" value="1"/>
</dbReference>
<evidence type="ECO:0000256" key="1">
    <source>
        <dbReference type="ARBA" id="ARBA00004571"/>
    </source>
</evidence>
<comment type="similarity">
    <text evidence="7">Belongs to the TonB-dependent receptor family.</text>
</comment>
<evidence type="ECO:0000256" key="7">
    <source>
        <dbReference type="PROSITE-ProRule" id="PRU01360"/>
    </source>
</evidence>
<proteinExistence type="inferred from homology"/>
<dbReference type="InterPro" id="IPR012910">
    <property type="entry name" value="Plug_dom"/>
</dbReference>
<dbReference type="SUPFAM" id="SSF49464">
    <property type="entry name" value="Carboxypeptidase regulatory domain-like"/>
    <property type="match status" value="1"/>
</dbReference>
<evidence type="ECO:0000313" key="9">
    <source>
        <dbReference type="EMBL" id="PWD97664.1"/>
    </source>
</evidence>
<name>A0A2U2B3P1_9BACT</name>
<dbReference type="Gene3D" id="2.60.40.1120">
    <property type="entry name" value="Carboxypeptidase-like, regulatory domain"/>
    <property type="match status" value="1"/>
</dbReference>
<dbReference type="PROSITE" id="PS52016">
    <property type="entry name" value="TONB_DEPENDENT_REC_3"/>
    <property type="match status" value="1"/>
</dbReference>
<evidence type="ECO:0000256" key="2">
    <source>
        <dbReference type="ARBA" id="ARBA00022448"/>
    </source>
</evidence>
<evidence type="ECO:0000313" key="10">
    <source>
        <dbReference type="Proteomes" id="UP000244956"/>
    </source>
</evidence>
<dbReference type="EMBL" id="QEWP01000029">
    <property type="protein sequence ID" value="PWD97664.1"/>
    <property type="molecule type" value="Genomic_DNA"/>
</dbReference>
<dbReference type="FunFam" id="2.60.40.1120:FF:000003">
    <property type="entry name" value="Outer membrane protein Omp121"/>
    <property type="match status" value="1"/>
</dbReference>